<keyword evidence="5 6" id="KW-0949">S-adenosyl-L-methionine</keyword>
<dbReference type="HAMAP" id="MF_01848">
    <property type="entry name" value="23SrRNA_methyltr_F"/>
    <property type="match status" value="1"/>
</dbReference>
<dbReference type="EMBL" id="JAHRID010000003">
    <property type="protein sequence ID" value="MBV2129270.1"/>
    <property type="molecule type" value="Genomic_DNA"/>
</dbReference>
<evidence type="ECO:0000256" key="5">
    <source>
        <dbReference type="ARBA" id="ARBA00022691"/>
    </source>
</evidence>
<dbReference type="PANTHER" id="PTHR13393:SF0">
    <property type="entry name" value="RNA N6-ADENOSINE-METHYLTRANSFERASE METTL16"/>
    <property type="match status" value="1"/>
</dbReference>
<comment type="caution">
    <text evidence="7">The sequence shown here is derived from an EMBL/GenBank/DDBJ whole genome shotgun (WGS) entry which is preliminary data.</text>
</comment>
<organism evidence="7 8">
    <name type="scientific">Arsukibacterium indicum</name>
    <dbReference type="NCBI Taxonomy" id="2848612"/>
    <lineage>
        <taxon>Bacteria</taxon>
        <taxon>Pseudomonadati</taxon>
        <taxon>Pseudomonadota</taxon>
        <taxon>Gammaproteobacteria</taxon>
        <taxon>Chromatiales</taxon>
        <taxon>Chromatiaceae</taxon>
        <taxon>Arsukibacterium</taxon>
    </lineage>
</organism>
<sequence length="306" mass="33526">MTTMTKSAQLHPRNPHQGRYDLATLSKGYPPLLVHLTVTPGGEQTINFSEPAAVQALNAALLQHYYQINHWQLPPNYLCPPIPGRADYIHYAADLLAGPAGVPTGKQISMLDIGCGANLIYPMIASRSYGWRCVGTDIDELALKAAQLIIDSNPKLNGQITLRRQPDSNSILRGIIKAGDTFALTVCNPPFYGSAAEAAAANQRKRTNLGLNDNPQQRNFAGQHHELWCPGGELAFIRQMIKESVEFAEQVGWFSSLVSQQSHLKALLAAARQAGAAEIKQINMQQGQKSSHLLAWRFNIARPDCI</sequence>
<dbReference type="Pfam" id="PF05971">
    <property type="entry name" value="Methyltransf_10"/>
    <property type="match status" value="1"/>
</dbReference>
<evidence type="ECO:0000256" key="2">
    <source>
        <dbReference type="ARBA" id="ARBA00022552"/>
    </source>
</evidence>
<dbReference type="NCBIfam" id="NF008725">
    <property type="entry name" value="PRK11727.1"/>
    <property type="match status" value="1"/>
</dbReference>
<dbReference type="CDD" id="cd02440">
    <property type="entry name" value="AdoMet_MTases"/>
    <property type="match status" value="1"/>
</dbReference>
<comment type="subcellular location">
    <subcellularLocation>
        <location evidence="6">Cytoplasm</location>
    </subcellularLocation>
</comment>
<proteinExistence type="inferred from homology"/>
<dbReference type="InterPro" id="IPR010286">
    <property type="entry name" value="METTL16/RlmF"/>
</dbReference>
<keyword evidence="4 6" id="KW-0808">Transferase</keyword>
<evidence type="ECO:0000256" key="6">
    <source>
        <dbReference type="HAMAP-Rule" id="MF_01848"/>
    </source>
</evidence>
<evidence type="ECO:0000256" key="4">
    <source>
        <dbReference type="ARBA" id="ARBA00022679"/>
    </source>
</evidence>
<evidence type="ECO:0000313" key="8">
    <source>
        <dbReference type="Proteomes" id="UP000704611"/>
    </source>
</evidence>
<dbReference type="RefSeq" id="WP_217668891.1">
    <property type="nucleotide sequence ID" value="NZ_JAHRID010000003.1"/>
</dbReference>
<evidence type="ECO:0000256" key="1">
    <source>
        <dbReference type="ARBA" id="ARBA00022490"/>
    </source>
</evidence>
<comment type="function">
    <text evidence="6">Specifically methylates the adenine in position 1618 of 23S rRNA.</text>
</comment>
<dbReference type="InterPro" id="IPR016909">
    <property type="entry name" value="rRNA_lsu_MeTfrase_F"/>
</dbReference>
<keyword evidence="3 6" id="KW-0489">Methyltransferase</keyword>
<comment type="catalytic activity">
    <reaction evidence="6">
        <text>adenosine(1618) in 23S rRNA + S-adenosyl-L-methionine = N(6)-methyladenosine(1618) in 23S rRNA + S-adenosyl-L-homocysteine + H(+)</text>
        <dbReference type="Rhea" id="RHEA:16497"/>
        <dbReference type="Rhea" id="RHEA-COMP:10229"/>
        <dbReference type="Rhea" id="RHEA-COMP:10231"/>
        <dbReference type="ChEBI" id="CHEBI:15378"/>
        <dbReference type="ChEBI" id="CHEBI:57856"/>
        <dbReference type="ChEBI" id="CHEBI:59789"/>
        <dbReference type="ChEBI" id="CHEBI:74411"/>
        <dbReference type="ChEBI" id="CHEBI:74449"/>
        <dbReference type="EC" id="2.1.1.181"/>
    </reaction>
</comment>
<evidence type="ECO:0000256" key="3">
    <source>
        <dbReference type="ARBA" id="ARBA00022603"/>
    </source>
</evidence>
<dbReference type="EC" id="2.1.1.181" evidence="6"/>
<protein>
    <recommendedName>
        <fullName evidence="6">Ribosomal RNA large subunit methyltransferase F</fullName>
        <ecNumber evidence="6">2.1.1.181</ecNumber>
    </recommendedName>
    <alternativeName>
        <fullName evidence="6">23S rRNA mA1618 methyltransferase</fullName>
    </alternativeName>
    <alternativeName>
        <fullName evidence="6">rRNA adenine N-6-methyltransferase</fullName>
    </alternativeName>
</protein>
<dbReference type="GO" id="GO:0052907">
    <property type="term" value="F:23S rRNA (adenine(1618)-N(6))-methyltransferase activity"/>
    <property type="evidence" value="ECO:0007669"/>
    <property type="project" value="UniProtKB-EC"/>
</dbReference>
<gene>
    <name evidence="6 7" type="primary">rlmF</name>
    <name evidence="7" type="ORF">KQY15_09205</name>
</gene>
<dbReference type="Proteomes" id="UP000704611">
    <property type="component" value="Unassembled WGS sequence"/>
</dbReference>
<evidence type="ECO:0000313" key="7">
    <source>
        <dbReference type="EMBL" id="MBV2129270.1"/>
    </source>
</evidence>
<reference evidence="7 8" key="1">
    <citation type="submission" date="2021-06" db="EMBL/GenBank/DDBJ databases">
        <title>Rheinheimera indica sp. nov., isolated from deep-sea sediment.</title>
        <authorList>
            <person name="Wang Z."/>
            <person name="Zhang X.-Y."/>
        </authorList>
    </citation>
    <scope>NUCLEOTIDE SEQUENCE [LARGE SCALE GENOMIC DNA]</scope>
    <source>
        <strain evidence="7 8">SM2107</strain>
    </source>
</reference>
<keyword evidence="1 6" id="KW-0963">Cytoplasm</keyword>
<accession>A0ABS6ML12</accession>
<keyword evidence="2 6" id="KW-0698">rRNA processing</keyword>
<comment type="similarity">
    <text evidence="6">Belongs to the methyltransferase superfamily. METTL16/RlmF family.</text>
</comment>
<keyword evidence="8" id="KW-1185">Reference proteome</keyword>
<dbReference type="PIRSF" id="PIRSF029038">
    <property type="entry name" value="Mtase_YbiN_prd"/>
    <property type="match status" value="1"/>
</dbReference>
<dbReference type="PANTHER" id="PTHR13393">
    <property type="entry name" value="SAM-DEPENDENT METHYLTRANSFERASE"/>
    <property type="match status" value="1"/>
</dbReference>
<name>A0ABS6ML12_9GAMM</name>